<protein>
    <submittedName>
        <fullName evidence="1">Uncharacterized protein</fullName>
    </submittedName>
</protein>
<dbReference type="AlphaFoldDB" id="A0A2R4TC49"/>
<sequence>MATRHDHEHEDPSVHSFLLAGRKTIHGYHLAMFGMAEHRYQVLLKYNLPTDVINTYLMDAQAHPESFYAVRNTEPMLLPPVGDGTLTEYPARLDRVTQTGNGEDRVFEPIKEGFTARIKEVLNFRRFTQEDFPAHLTYLIYGEGDEAHIAHRLVDRPHFEQIITLRHVPDGLTQDDLARAVEVTIPSVPDNGHGNEPWTTRPLPNSDYEAVLHRNGTAQPITLPLGDERWWNITTLNA</sequence>
<dbReference type="Proteomes" id="UP000244201">
    <property type="component" value="Chromosome"/>
</dbReference>
<keyword evidence="2" id="KW-1185">Reference proteome</keyword>
<dbReference type="RefSeq" id="WP_108153973.1">
    <property type="nucleotide sequence ID" value="NZ_CP026304.1"/>
</dbReference>
<organism evidence="1 2">
    <name type="scientific">Streptomyces lunaelactis</name>
    <dbReference type="NCBI Taxonomy" id="1535768"/>
    <lineage>
        <taxon>Bacteria</taxon>
        <taxon>Bacillati</taxon>
        <taxon>Actinomycetota</taxon>
        <taxon>Actinomycetes</taxon>
        <taxon>Kitasatosporales</taxon>
        <taxon>Streptomycetaceae</taxon>
        <taxon>Streptomyces</taxon>
    </lineage>
</organism>
<dbReference type="KEGG" id="slk:SLUN_35210"/>
<reference evidence="1 2" key="1">
    <citation type="submission" date="2018-01" db="EMBL/GenBank/DDBJ databases">
        <title>Complete genome sequence of Streptomyces lunaelactis MM109T, a Ferroverdin A producer isolated from cave moonmilk deposits.</title>
        <authorList>
            <person name="Naome A."/>
            <person name="Martinet L."/>
            <person name="Maciejewska M."/>
            <person name="Anderssen S."/>
            <person name="Adam D."/>
            <person name="Tenconi E."/>
            <person name="Deflandre B."/>
            <person name="Arguelles-Arias A."/>
            <person name="Calusinska M."/>
            <person name="Copieters W."/>
            <person name="Karim L."/>
            <person name="Hanikenne M."/>
            <person name="Baurain D."/>
            <person name="van Wezel G."/>
            <person name="Smargiasso N."/>
            <person name="de Pauw E."/>
            <person name="Delfosse P."/>
            <person name="Rigali S."/>
        </authorList>
    </citation>
    <scope>NUCLEOTIDE SEQUENCE [LARGE SCALE GENOMIC DNA]</scope>
    <source>
        <strain evidence="1 2">MM109</strain>
    </source>
</reference>
<accession>A0A2R4TC49</accession>
<dbReference type="EMBL" id="CP026304">
    <property type="protein sequence ID" value="AVZ76684.1"/>
    <property type="molecule type" value="Genomic_DNA"/>
</dbReference>
<name>A0A2R4TC49_9ACTN</name>
<evidence type="ECO:0000313" key="1">
    <source>
        <dbReference type="EMBL" id="AVZ76684.1"/>
    </source>
</evidence>
<dbReference type="OrthoDB" id="4521730at2"/>
<evidence type="ECO:0000313" key="2">
    <source>
        <dbReference type="Proteomes" id="UP000244201"/>
    </source>
</evidence>
<proteinExistence type="predicted"/>
<gene>
    <name evidence="1" type="ORF">SLUN_35210</name>
</gene>
<dbReference type="GeneID" id="55660500"/>